<evidence type="ECO:0000313" key="2">
    <source>
        <dbReference type="Proteomes" id="UP000683925"/>
    </source>
</evidence>
<sequence>MPYTQFQEHIYKHLLTNQRIAIQAKKRGSKVLWKKHKYECLSRIHKQMATTTEVTINLKFETNLIQLTKTYDQIMIQILKRVYHHHFKSTSMNVCLGYINKWQQQQKQQSTQNLKPIQFNQPKHMIKQ</sequence>
<gene>
    <name evidence="1" type="ORF">POCTA_138.1.T2540005</name>
</gene>
<protein>
    <submittedName>
        <fullName evidence="1">Uncharacterized protein</fullName>
    </submittedName>
</protein>
<reference evidence="1" key="1">
    <citation type="submission" date="2021-01" db="EMBL/GenBank/DDBJ databases">
        <authorList>
            <consortium name="Genoscope - CEA"/>
            <person name="William W."/>
        </authorList>
    </citation>
    <scope>NUCLEOTIDE SEQUENCE</scope>
</reference>
<accession>A0A8S1YLD0</accession>
<dbReference type="AlphaFoldDB" id="A0A8S1YLD0"/>
<dbReference type="EMBL" id="CAJJDP010000258">
    <property type="protein sequence ID" value="CAD8215436.1"/>
    <property type="molecule type" value="Genomic_DNA"/>
</dbReference>
<comment type="caution">
    <text evidence="1">The sequence shown here is derived from an EMBL/GenBank/DDBJ whole genome shotgun (WGS) entry which is preliminary data.</text>
</comment>
<evidence type="ECO:0000313" key="1">
    <source>
        <dbReference type="EMBL" id="CAD8215436.1"/>
    </source>
</evidence>
<proteinExistence type="predicted"/>
<organism evidence="1 2">
    <name type="scientific">Paramecium octaurelia</name>
    <dbReference type="NCBI Taxonomy" id="43137"/>
    <lineage>
        <taxon>Eukaryota</taxon>
        <taxon>Sar</taxon>
        <taxon>Alveolata</taxon>
        <taxon>Ciliophora</taxon>
        <taxon>Intramacronucleata</taxon>
        <taxon>Oligohymenophorea</taxon>
        <taxon>Peniculida</taxon>
        <taxon>Parameciidae</taxon>
        <taxon>Paramecium</taxon>
    </lineage>
</organism>
<dbReference type="Proteomes" id="UP000683925">
    <property type="component" value="Unassembled WGS sequence"/>
</dbReference>
<keyword evidence="2" id="KW-1185">Reference proteome</keyword>
<name>A0A8S1YLD0_PAROT</name>